<evidence type="ECO:0000256" key="10">
    <source>
        <dbReference type="ARBA" id="ARBA00022889"/>
    </source>
</evidence>
<evidence type="ECO:0000256" key="21">
    <source>
        <dbReference type="ARBA" id="ARBA00031823"/>
    </source>
</evidence>
<feature type="compositionally biased region" description="Polar residues" evidence="25">
    <location>
        <begin position="405"/>
        <end position="424"/>
    </location>
</feature>
<evidence type="ECO:0000256" key="18">
    <source>
        <dbReference type="ARBA" id="ARBA00029917"/>
    </source>
</evidence>
<dbReference type="PROSITE" id="PS50963">
    <property type="entry name" value="LINK_2"/>
    <property type="match status" value="1"/>
</dbReference>
<dbReference type="SMART" id="SM00445">
    <property type="entry name" value="LINK"/>
    <property type="match status" value="1"/>
</dbReference>
<feature type="domain" description="Link" evidence="27">
    <location>
        <begin position="107"/>
        <end position="195"/>
    </location>
</feature>
<dbReference type="GO" id="GO:0070374">
    <property type="term" value="P:positive regulation of ERK1 and ERK2 cascade"/>
    <property type="evidence" value="ECO:0007669"/>
    <property type="project" value="TreeGrafter"/>
</dbReference>
<evidence type="ECO:0000256" key="16">
    <source>
        <dbReference type="ARBA" id="ARBA00023180"/>
    </source>
</evidence>
<keyword evidence="15" id="KW-0675">Receptor</keyword>
<proteinExistence type="predicted"/>
<dbReference type="GO" id="GO:0005902">
    <property type="term" value="C:microvillus"/>
    <property type="evidence" value="ECO:0007669"/>
    <property type="project" value="UniProtKB-SubCell"/>
</dbReference>
<evidence type="ECO:0000256" key="2">
    <source>
        <dbReference type="ARBA" id="ARBA00004251"/>
    </source>
</evidence>
<comment type="caution">
    <text evidence="24">Lacks conserved residue(s) required for the propagation of feature annotation.</text>
</comment>
<dbReference type="InterPro" id="IPR016187">
    <property type="entry name" value="CTDL_fold"/>
</dbReference>
<dbReference type="CDD" id="cd03516">
    <property type="entry name" value="Link_domain_CD44_like"/>
    <property type="match status" value="1"/>
</dbReference>
<feature type="region of interest" description="Disordered" evidence="25">
    <location>
        <begin position="226"/>
        <end position="353"/>
    </location>
</feature>
<feature type="compositionally biased region" description="Polar residues" evidence="25">
    <location>
        <begin position="295"/>
        <end position="310"/>
    </location>
</feature>
<dbReference type="GO" id="GO:0009986">
    <property type="term" value="C:cell surface"/>
    <property type="evidence" value="ECO:0007669"/>
    <property type="project" value="UniProtKB-ARBA"/>
</dbReference>
<dbReference type="Pfam" id="PF00193">
    <property type="entry name" value="Xlink"/>
    <property type="match status" value="1"/>
</dbReference>
<dbReference type="GO" id="GO:0005576">
    <property type="term" value="C:extracellular region"/>
    <property type="evidence" value="ECO:0007669"/>
    <property type="project" value="UniProtKB-SubCell"/>
</dbReference>
<evidence type="ECO:0000256" key="19">
    <source>
        <dbReference type="ARBA" id="ARBA00029928"/>
    </source>
</evidence>
<keyword evidence="10" id="KW-0130">Cell adhesion</keyword>
<keyword evidence="13 26" id="KW-0472">Membrane</keyword>
<keyword evidence="11" id="KW-0654">Proteoglycan</keyword>
<dbReference type="FunFam" id="3.10.100.10:FF:000004">
    <property type="entry name" value="CD44 antigen isoform X2"/>
    <property type="match status" value="1"/>
</dbReference>
<dbReference type="InterPro" id="IPR043210">
    <property type="entry name" value="CD44_antigen-like"/>
</dbReference>
<reference evidence="28" key="3">
    <citation type="submission" date="2025-09" db="UniProtKB">
        <authorList>
            <consortium name="Ensembl"/>
        </authorList>
    </citation>
    <scope>IDENTIFICATION</scope>
</reference>
<name>A0A7N4NJ62_SARHA</name>
<dbReference type="InterPro" id="IPR001231">
    <property type="entry name" value="CD44_antigen"/>
</dbReference>
<evidence type="ECO:0000256" key="7">
    <source>
        <dbReference type="ARBA" id="ARBA00022553"/>
    </source>
</evidence>
<evidence type="ECO:0000256" key="23">
    <source>
        <dbReference type="ARBA" id="ARBA00032917"/>
    </source>
</evidence>
<evidence type="ECO:0000256" key="17">
    <source>
        <dbReference type="ARBA" id="ARBA00023273"/>
    </source>
</evidence>
<feature type="compositionally biased region" description="Polar residues" evidence="25">
    <location>
        <begin position="265"/>
        <end position="276"/>
    </location>
</feature>
<feature type="transmembrane region" description="Helical" evidence="26">
    <location>
        <begin position="433"/>
        <end position="454"/>
    </location>
</feature>
<evidence type="ECO:0000256" key="20">
    <source>
        <dbReference type="ARBA" id="ARBA00031179"/>
    </source>
</evidence>
<evidence type="ECO:0000256" key="24">
    <source>
        <dbReference type="PROSITE-ProRule" id="PRU00323"/>
    </source>
</evidence>
<dbReference type="Gene3D" id="3.10.100.10">
    <property type="entry name" value="Mannose-Binding Protein A, subunit A"/>
    <property type="match status" value="1"/>
</dbReference>
<evidence type="ECO:0000256" key="22">
    <source>
        <dbReference type="ARBA" id="ARBA00032514"/>
    </source>
</evidence>
<feature type="region of interest" description="Disordered" evidence="25">
    <location>
        <begin position="365"/>
        <end position="425"/>
    </location>
</feature>
<dbReference type="GO" id="GO:0048731">
    <property type="term" value="P:system development"/>
    <property type="evidence" value="ECO:0007669"/>
    <property type="project" value="UniProtKB-ARBA"/>
</dbReference>
<keyword evidence="12 26" id="KW-1133">Transmembrane helix</keyword>
<evidence type="ECO:0000256" key="5">
    <source>
        <dbReference type="ARBA" id="ARBA00022475"/>
    </source>
</evidence>
<comment type="subcellular location">
    <subcellularLocation>
        <location evidence="2">Cell membrane</location>
        <topology evidence="2">Single-pass type I membrane protein</topology>
    </subcellularLocation>
    <subcellularLocation>
        <location evidence="1">Cell projection</location>
        <location evidence="1">Microvillus</location>
    </subcellularLocation>
    <subcellularLocation>
        <location evidence="3">Secreted</location>
    </subcellularLocation>
</comment>
<keyword evidence="17" id="KW-0966">Cell projection</keyword>
<evidence type="ECO:0000256" key="13">
    <source>
        <dbReference type="ARBA" id="ARBA00023136"/>
    </source>
</evidence>
<keyword evidence="5" id="KW-1003">Cell membrane</keyword>
<dbReference type="GO" id="GO:0009653">
    <property type="term" value="P:anatomical structure morphogenesis"/>
    <property type="evidence" value="ECO:0007669"/>
    <property type="project" value="UniProtKB-ARBA"/>
</dbReference>
<dbReference type="SUPFAM" id="SSF56436">
    <property type="entry name" value="C-type lectin-like"/>
    <property type="match status" value="1"/>
</dbReference>
<keyword evidence="9" id="KW-0732">Signal</keyword>
<evidence type="ECO:0000256" key="15">
    <source>
        <dbReference type="ARBA" id="ARBA00023170"/>
    </source>
</evidence>
<dbReference type="AlphaFoldDB" id="A0A7N4NJ62"/>
<protein>
    <recommendedName>
        <fullName evidence="4">CD44 antigen</fullName>
    </recommendedName>
    <alternativeName>
        <fullName evidence="22">GP90 lymphocyte homing/adhesion receptor</fullName>
    </alternativeName>
    <alternativeName>
        <fullName evidence="21">HUTCH-I</fullName>
    </alternativeName>
    <alternativeName>
        <fullName evidence="23">Hermes antigen</fullName>
    </alternativeName>
    <alternativeName>
        <fullName evidence="20">Hyaluronate receptor</fullName>
    </alternativeName>
    <alternativeName>
        <fullName evidence="18">Phagocytic glycoprotein 1</fullName>
    </alternativeName>
    <alternativeName>
        <fullName evidence="19">Phagocytic glycoprotein I</fullName>
    </alternativeName>
</protein>
<evidence type="ECO:0000256" key="26">
    <source>
        <dbReference type="SAM" id="Phobius"/>
    </source>
</evidence>
<dbReference type="InterPro" id="IPR016186">
    <property type="entry name" value="C-type_lectin-like/link_sf"/>
</dbReference>
<dbReference type="InterPro" id="IPR000538">
    <property type="entry name" value="Link_dom"/>
</dbReference>
<keyword evidence="29" id="KW-1185">Reference proteome</keyword>
<accession>A0A7N4NJ62</accession>
<feature type="compositionally biased region" description="Polar residues" evidence="25">
    <location>
        <begin position="339"/>
        <end position="353"/>
    </location>
</feature>
<dbReference type="PRINTS" id="PR00658">
    <property type="entry name" value="CD44"/>
</dbReference>
<evidence type="ECO:0000256" key="25">
    <source>
        <dbReference type="SAM" id="MobiDB-lite"/>
    </source>
</evidence>
<evidence type="ECO:0000256" key="8">
    <source>
        <dbReference type="ARBA" id="ARBA00022692"/>
    </source>
</evidence>
<dbReference type="GO" id="GO:0005540">
    <property type="term" value="F:hyaluronic acid binding"/>
    <property type="evidence" value="ECO:0007669"/>
    <property type="project" value="InterPro"/>
</dbReference>
<dbReference type="PANTHER" id="PTHR10225">
    <property type="entry name" value="HYALURONAN RECEPTOR"/>
    <property type="match status" value="1"/>
</dbReference>
<dbReference type="GO" id="GO:0007155">
    <property type="term" value="P:cell adhesion"/>
    <property type="evidence" value="ECO:0007669"/>
    <property type="project" value="UniProtKB-KW"/>
</dbReference>
<evidence type="ECO:0000313" key="28">
    <source>
        <dbReference type="Ensembl" id="ENSSHAP00000024180.1"/>
    </source>
</evidence>
<sequence>MGVPSRLCPSFIKTASKLPSPHSRPAHPPRPRSLSAAFVSAPRASSDGTRDGRRAEPDALGLVLGAAQPGPDRLENLSERDRSRAWVSLHPRRLRPHELNITCRFAGVYHVEKNGRYSISRTEAADLCKAFNSTLPTLAQMEQALSIGFETCRYGFIDGHVVIPRKTPRFLCAANNTGVYILASNMSQYDTYCFNASAPQDKEDCSSVTDIPSTFEGQITIGIVNPDGTRYTKKGEYRTNPEDINPTYNTDDDGSSGSAGERSTMGGSTIIQTTYDDVTPTAFKYPKSDDDETFPSITKQNHHSQSTSRPHTGVEDDHTHPAGPSPTSLIDADDESFPEDSTTPGEDSFDSVTNENSAHFSMIPMSTELPTNPTVFGGFIPDNAQNPSDRDDSRPGQPRRPDVTSHATPSYEGNQGLSEQTPNPKRQPKIPEWLIILSALLALALILAVCIAVNSRRRCGQKKKLVINNGNGAVDDKKSPGLNGDASKSQEMVNLVYKEPSDGQIGQDEYMNADETRNLQNVDMKIGV</sequence>
<dbReference type="GO" id="GO:0004896">
    <property type="term" value="F:cytokine receptor activity"/>
    <property type="evidence" value="ECO:0007669"/>
    <property type="project" value="TreeGrafter"/>
</dbReference>
<dbReference type="Ensembl" id="ENSSHAT00000036789.1">
    <property type="protein sequence ID" value="ENSSHAP00000024180.1"/>
    <property type="gene ID" value="ENSSHAG00000027755.1"/>
</dbReference>
<organism evidence="28 29">
    <name type="scientific">Sarcophilus harrisii</name>
    <name type="common">Tasmanian devil</name>
    <name type="synonym">Sarcophilus laniarius</name>
    <dbReference type="NCBI Taxonomy" id="9305"/>
    <lineage>
        <taxon>Eukaryota</taxon>
        <taxon>Metazoa</taxon>
        <taxon>Chordata</taxon>
        <taxon>Craniata</taxon>
        <taxon>Vertebrata</taxon>
        <taxon>Euteleostomi</taxon>
        <taxon>Mammalia</taxon>
        <taxon>Metatheria</taxon>
        <taxon>Dasyuromorphia</taxon>
        <taxon>Dasyuridae</taxon>
        <taxon>Sarcophilus</taxon>
    </lineage>
</organism>
<gene>
    <name evidence="28" type="primary">CD44</name>
</gene>
<dbReference type="GO" id="GO:0042981">
    <property type="term" value="P:regulation of apoptotic process"/>
    <property type="evidence" value="ECO:0007669"/>
    <property type="project" value="UniProtKB-ARBA"/>
</dbReference>
<dbReference type="FunCoup" id="A0A7N4NJ62">
    <property type="interactions" value="962"/>
</dbReference>
<dbReference type="InParanoid" id="A0A7N4NJ62"/>
<evidence type="ECO:0000256" key="6">
    <source>
        <dbReference type="ARBA" id="ARBA00022525"/>
    </source>
</evidence>
<feature type="compositionally biased region" description="Basic and acidic residues" evidence="25">
    <location>
        <begin position="388"/>
        <end position="403"/>
    </location>
</feature>
<keyword evidence="16" id="KW-0325">Glycoprotein</keyword>
<keyword evidence="14" id="KW-1015">Disulfide bond</keyword>
<reference evidence="28 29" key="1">
    <citation type="journal article" date="2011" name="Proc. Natl. Acad. Sci. U.S.A.">
        <title>Genetic diversity and population structure of the endangered marsupial Sarcophilus harrisii (Tasmanian devil).</title>
        <authorList>
            <person name="Miller W."/>
            <person name="Hayes V.M."/>
            <person name="Ratan A."/>
            <person name="Petersen D.C."/>
            <person name="Wittekindt N.E."/>
            <person name="Miller J."/>
            <person name="Walenz B."/>
            <person name="Knight J."/>
            <person name="Qi J."/>
            <person name="Zhao F."/>
            <person name="Wang Q."/>
            <person name="Bedoya-Reina O.C."/>
            <person name="Katiyar N."/>
            <person name="Tomsho L.P."/>
            <person name="Kasson L.M."/>
            <person name="Hardie R.A."/>
            <person name="Woodbridge P."/>
            <person name="Tindall E.A."/>
            <person name="Bertelsen M.F."/>
            <person name="Dixon D."/>
            <person name="Pyecroft S."/>
            <person name="Helgen K.M."/>
            <person name="Lesk A.M."/>
            <person name="Pringle T.H."/>
            <person name="Patterson N."/>
            <person name="Zhang Y."/>
            <person name="Kreiss A."/>
            <person name="Woods G.M."/>
            <person name="Jones M.E."/>
            <person name="Schuster S.C."/>
        </authorList>
    </citation>
    <scope>NUCLEOTIDE SEQUENCE [LARGE SCALE GENOMIC DNA]</scope>
</reference>
<dbReference type="GO" id="GO:0035692">
    <property type="term" value="C:macrophage migration inhibitory factor receptor complex"/>
    <property type="evidence" value="ECO:0007669"/>
    <property type="project" value="TreeGrafter"/>
</dbReference>
<keyword evidence="7" id="KW-0597">Phosphoprotein</keyword>
<keyword evidence="6" id="KW-0964">Secreted</keyword>
<evidence type="ECO:0000256" key="3">
    <source>
        <dbReference type="ARBA" id="ARBA00004613"/>
    </source>
</evidence>
<evidence type="ECO:0000256" key="1">
    <source>
        <dbReference type="ARBA" id="ARBA00004105"/>
    </source>
</evidence>
<dbReference type="GO" id="GO:0006954">
    <property type="term" value="P:inflammatory response"/>
    <property type="evidence" value="ECO:0007669"/>
    <property type="project" value="TreeGrafter"/>
</dbReference>
<reference evidence="28" key="2">
    <citation type="submission" date="2025-08" db="UniProtKB">
        <authorList>
            <consortium name="Ensembl"/>
        </authorList>
    </citation>
    <scope>IDENTIFICATION</scope>
</reference>
<evidence type="ECO:0000256" key="9">
    <source>
        <dbReference type="ARBA" id="ARBA00022729"/>
    </source>
</evidence>
<keyword evidence="8 26" id="KW-0812">Transmembrane</keyword>
<feature type="region of interest" description="Disordered" evidence="25">
    <location>
        <begin position="1"/>
        <end position="55"/>
    </location>
</feature>
<evidence type="ECO:0000256" key="11">
    <source>
        <dbReference type="ARBA" id="ARBA00022974"/>
    </source>
</evidence>
<evidence type="ECO:0000256" key="14">
    <source>
        <dbReference type="ARBA" id="ARBA00023157"/>
    </source>
</evidence>
<dbReference type="GO" id="GO:0016323">
    <property type="term" value="C:basolateral plasma membrane"/>
    <property type="evidence" value="ECO:0007669"/>
    <property type="project" value="TreeGrafter"/>
</dbReference>
<dbReference type="PANTHER" id="PTHR10225:SF6">
    <property type="entry name" value="CD44 ANTIGEN"/>
    <property type="match status" value="1"/>
</dbReference>
<dbReference type="GeneTree" id="ENSGT00530000063822"/>
<evidence type="ECO:0000259" key="27">
    <source>
        <dbReference type="PROSITE" id="PS50963"/>
    </source>
</evidence>
<dbReference type="Proteomes" id="UP000007648">
    <property type="component" value="Unassembled WGS sequence"/>
</dbReference>
<dbReference type="PRINTS" id="PR01265">
    <property type="entry name" value="LINKMODULE"/>
</dbReference>
<evidence type="ECO:0000256" key="4">
    <source>
        <dbReference type="ARBA" id="ARBA00020474"/>
    </source>
</evidence>
<evidence type="ECO:0000256" key="12">
    <source>
        <dbReference type="ARBA" id="ARBA00022989"/>
    </source>
</evidence>
<evidence type="ECO:0000313" key="29">
    <source>
        <dbReference type="Proteomes" id="UP000007648"/>
    </source>
</evidence>
<dbReference type="PROSITE" id="PS01241">
    <property type="entry name" value="LINK_1"/>
    <property type="match status" value="1"/>
</dbReference>